<dbReference type="EMBL" id="KK101763">
    <property type="protein sequence ID" value="KIY99720.1"/>
    <property type="molecule type" value="Genomic_DNA"/>
</dbReference>
<name>A0A0D2N087_9CHLO</name>
<sequence>VAELYCWLAGRFPGAFRGRAQAQAARDGVSALIDNALKRLSLGRAPRAGAGAGAGTAAAEGPEEGAPWEGEGFGSGGGGGGASGTEDGEGVEEGGQEERPAAWVRRAQELGVRWQSERRGGANGRLKDGAAAGAAAAGSRAAVVQRARGGPREGGEGQQERRRRGRQLLFEVLVAEGCGGDPFAVGRAGVQRPDWRR</sequence>
<feature type="compositionally biased region" description="Basic and acidic residues" evidence="1">
    <location>
        <begin position="150"/>
        <end position="160"/>
    </location>
</feature>
<reference evidence="3 4" key="1">
    <citation type="journal article" date="2013" name="BMC Genomics">
        <title>Reconstruction of the lipid metabolism for the microalga Monoraphidium neglectum from its genome sequence reveals characteristics suitable for biofuel production.</title>
        <authorList>
            <person name="Bogen C."/>
            <person name="Al-Dilaimi A."/>
            <person name="Albersmeier A."/>
            <person name="Wichmann J."/>
            <person name="Grundmann M."/>
            <person name="Rupp O."/>
            <person name="Lauersen K.J."/>
            <person name="Blifernez-Klassen O."/>
            <person name="Kalinowski J."/>
            <person name="Goesmann A."/>
            <person name="Mussgnug J.H."/>
            <person name="Kruse O."/>
        </authorList>
    </citation>
    <scope>NUCLEOTIDE SEQUENCE [LARGE SCALE GENOMIC DNA]</scope>
    <source>
        <strain evidence="3 4">SAG 48.87</strain>
    </source>
</reference>
<evidence type="ECO:0000259" key="2">
    <source>
        <dbReference type="Pfam" id="PF12513"/>
    </source>
</evidence>
<feature type="compositionally biased region" description="Low complexity" evidence="1">
    <location>
        <begin position="129"/>
        <end position="148"/>
    </location>
</feature>
<keyword evidence="4" id="KW-1185">Reference proteome</keyword>
<accession>A0A0D2N087</accession>
<dbReference type="InterPro" id="IPR022192">
    <property type="entry name" value="SUV3_C"/>
</dbReference>
<organism evidence="3 4">
    <name type="scientific">Monoraphidium neglectum</name>
    <dbReference type="NCBI Taxonomy" id="145388"/>
    <lineage>
        <taxon>Eukaryota</taxon>
        <taxon>Viridiplantae</taxon>
        <taxon>Chlorophyta</taxon>
        <taxon>core chlorophytes</taxon>
        <taxon>Chlorophyceae</taxon>
        <taxon>CS clade</taxon>
        <taxon>Sphaeropleales</taxon>
        <taxon>Selenastraceae</taxon>
        <taxon>Monoraphidium</taxon>
    </lineage>
</organism>
<evidence type="ECO:0000313" key="4">
    <source>
        <dbReference type="Proteomes" id="UP000054498"/>
    </source>
</evidence>
<dbReference type="RefSeq" id="XP_013898740.1">
    <property type="nucleotide sequence ID" value="XM_014043286.1"/>
</dbReference>
<dbReference type="GeneID" id="25741120"/>
<evidence type="ECO:0000256" key="1">
    <source>
        <dbReference type="SAM" id="MobiDB-lite"/>
    </source>
</evidence>
<feature type="compositionally biased region" description="Basic and acidic residues" evidence="1">
    <location>
        <begin position="115"/>
        <end position="128"/>
    </location>
</feature>
<feature type="compositionally biased region" description="Acidic residues" evidence="1">
    <location>
        <begin position="86"/>
        <end position="95"/>
    </location>
</feature>
<dbReference type="Pfam" id="PF12513">
    <property type="entry name" value="SUV3_C"/>
    <property type="match status" value="1"/>
</dbReference>
<feature type="domain" description="ATP-dependent RNA helicase SUV3 C-terminal" evidence="2">
    <location>
        <begin position="3"/>
        <end position="39"/>
    </location>
</feature>
<feature type="compositionally biased region" description="Low complexity" evidence="1">
    <location>
        <begin position="47"/>
        <end position="70"/>
    </location>
</feature>
<feature type="compositionally biased region" description="Gly residues" evidence="1">
    <location>
        <begin position="71"/>
        <end position="83"/>
    </location>
</feature>
<proteinExistence type="predicted"/>
<dbReference type="KEGG" id="mng:MNEG_8244"/>
<protein>
    <recommendedName>
        <fullName evidence="2">ATP-dependent RNA helicase SUV3 C-terminal domain-containing protein</fullName>
    </recommendedName>
</protein>
<evidence type="ECO:0000313" key="3">
    <source>
        <dbReference type="EMBL" id="KIY99720.1"/>
    </source>
</evidence>
<dbReference type="AlphaFoldDB" id="A0A0D2N087"/>
<gene>
    <name evidence="3" type="ORF">MNEG_8244</name>
</gene>
<feature type="non-terminal residue" evidence="3">
    <location>
        <position position="1"/>
    </location>
</feature>
<feature type="region of interest" description="Disordered" evidence="1">
    <location>
        <begin position="47"/>
        <end position="163"/>
    </location>
</feature>
<dbReference type="Gene3D" id="1.20.58.1080">
    <property type="match status" value="1"/>
</dbReference>
<dbReference type="Proteomes" id="UP000054498">
    <property type="component" value="Unassembled WGS sequence"/>
</dbReference>